<name>I9UW63_9BACE</name>
<reference evidence="2 3" key="1">
    <citation type="submission" date="2012-02" db="EMBL/GenBank/DDBJ databases">
        <title>The Genome Sequence of Bacteroides xylanisolvens CL03T12C04.</title>
        <authorList>
            <consortium name="The Broad Institute Genome Sequencing Platform"/>
            <person name="Earl A."/>
            <person name="Ward D."/>
            <person name="Feldgarden M."/>
            <person name="Gevers D."/>
            <person name="Zitomersky N.L."/>
            <person name="Coyne M.J."/>
            <person name="Comstock L.E."/>
            <person name="Young S.K."/>
            <person name="Zeng Q."/>
            <person name="Gargeya S."/>
            <person name="Fitzgerald M."/>
            <person name="Haas B."/>
            <person name="Abouelleil A."/>
            <person name="Alvarado L."/>
            <person name="Arachchi H.M."/>
            <person name="Berlin A."/>
            <person name="Chapman S.B."/>
            <person name="Gearin G."/>
            <person name="Goldberg J."/>
            <person name="Griggs A."/>
            <person name="Gujja S."/>
            <person name="Hansen M."/>
            <person name="Heiman D."/>
            <person name="Howarth C."/>
            <person name="Larimer J."/>
            <person name="Lui A."/>
            <person name="MacDonald P.J.P."/>
            <person name="McCowen C."/>
            <person name="Montmayeur A."/>
            <person name="Murphy C."/>
            <person name="Neiman D."/>
            <person name="Pearson M."/>
            <person name="Priest M."/>
            <person name="Roberts A."/>
            <person name="Saif S."/>
            <person name="Shea T."/>
            <person name="Sisk P."/>
            <person name="Stolte C."/>
            <person name="Sykes S."/>
            <person name="Wortman J."/>
            <person name="Nusbaum C."/>
            <person name="Birren B."/>
        </authorList>
    </citation>
    <scope>NUCLEOTIDE SEQUENCE [LARGE SCALE GENOMIC DNA]</scope>
    <source>
        <strain evidence="2 3">CL03T12C04</strain>
    </source>
</reference>
<evidence type="ECO:0000313" key="2">
    <source>
        <dbReference type="EMBL" id="EIY86923.1"/>
    </source>
</evidence>
<dbReference type="Proteomes" id="UP000003566">
    <property type="component" value="Unassembled WGS sequence"/>
</dbReference>
<organism evidence="2 3">
    <name type="scientific">Bacteroides xylanisolvens CL03T12C04</name>
    <dbReference type="NCBI Taxonomy" id="997892"/>
    <lineage>
        <taxon>Bacteria</taxon>
        <taxon>Pseudomonadati</taxon>
        <taxon>Bacteroidota</taxon>
        <taxon>Bacteroidia</taxon>
        <taxon>Bacteroidales</taxon>
        <taxon>Bacteroidaceae</taxon>
        <taxon>Bacteroides</taxon>
    </lineage>
</organism>
<protein>
    <submittedName>
        <fullName evidence="2">Sialidase</fullName>
    </submittedName>
</protein>
<sequence length="29" mass="3055">MENAQYGTNQYNGSVSGGNRTGSIDAEYA</sequence>
<dbReference type="HOGENOM" id="CLU_3408759_0_0_10"/>
<dbReference type="AlphaFoldDB" id="I9UW63"/>
<proteinExistence type="predicted"/>
<accession>I9UW63</accession>
<feature type="compositionally biased region" description="Polar residues" evidence="1">
    <location>
        <begin position="1"/>
        <end position="14"/>
    </location>
</feature>
<feature type="region of interest" description="Disordered" evidence="1">
    <location>
        <begin position="1"/>
        <end position="29"/>
    </location>
</feature>
<dbReference type="EMBL" id="AGXE01000008">
    <property type="protein sequence ID" value="EIY86923.1"/>
    <property type="molecule type" value="Genomic_DNA"/>
</dbReference>
<evidence type="ECO:0000256" key="1">
    <source>
        <dbReference type="SAM" id="MobiDB-lite"/>
    </source>
</evidence>
<gene>
    <name evidence="2" type="ORF">HMPREF1074_01294</name>
</gene>
<comment type="caution">
    <text evidence="2">The sequence shown here is derived from an EMBL/GenBank/DDBJ whole genome shotgun (WGS) entry which is preliminary data.</text>
</comment>
<evidence type="ECO:0000313" key="3">
    <source>
        <dbReference type="Proteomes" id="UP000003566"/>
    </source>
</evidence>